<feature type="signal peptide" evidence="1">
    <location>
        <begin position="1"/>
        <end position="22"/>
    </location>
</feature>
<feature type="domain" description="Doubled CXXCH motif" evidence="2">
    <location>
        <begin position="41"/>
        <end position="84"/>
    </location>
</feature>
<dbReference type="Proteomes" id="UP000683493">
    <property type="component" value="Chromosome"/>
</dbReference>
<feature type="domain" description="Doubled CXXCH motif" evidence="2">
    <location>
        <begin position="189"/>
        <end position="227"/>
    </location>
</feature>
<dbReference type="InterPro" id="IPR010177">
    <property type="entry name" value="Paired_CXXCH_1"/>
</dbReference>
<dbReference type="PANTHER" id="PTHR39425:SF1">
    <property type="entry name" value="CYTOCHROME C7-LIKE DOMAIN-CONTAINING PROTEIN"/>
    <property type="match status" value="1"/>
</dbReference>
<keyword evidence="1" id="KW-0732">Signal</keyword>
<dbReference type="NCBIfam" id="TIGR01905">
    <property type="entry name" value="paired_CXXCH_1"/>
    <property type="match status" value="5"/>
</dbReference>
<accession>A0ABX8JH10</accession>
<keyword evidence="4" id="KW-1185">Reference proteome</keyword>
<evidence type="ECO:0000259" key="2">
    <source>
        <dbReference type="Pfam" id="PF09699"/>
    </source>
</evidence>
<evidence type="ECO:0000256" key="1">
    <source>
        <dbReference type="SAM" id="SignalP"/>
    </source>
</evidence>
<evidence type="ECO:0000313" key="4">
    <source>
        <dbReference type="Proteomes" id="UP000683493"/>
    </source>
</evidence>
<organism evidence="3 4">
    <name type="scientific">Geomonas diazotrophica</name>
    <dbReference type="NCBI Taxonomy" id="2843197"/>
    <lineage>
        <taxon>Bacteria</taxon>
        <taxon>Pseudomonadati</taxon>
        <taxon>Thermodesulfobacteriota</taxon>
        <taxon>Desulfuromonadia</taxon>
        <taxon>Geobacterales</taxon>
        <taxon>Geobacteraceae</taxon>
        <taxon>Geomonas</taxon>
    </lineage>
</organism>
<gene>
    <name evidence="3" type="ORF">KP005_13700</name>
</gene>
<feature type="domain" description="Doubled CXXCH motif" evidence="2">
    <location>
        <begin position="140"/>
        <end position="179"/>
    </location>
</feature>
<dbReference type="EMBL" id="CP076724">
    <property type="protein sequence ID" value="QWV96421.1"/>
    <property type="molecule type" value="Genomic_DNA"/>
</dbReference>
<feature type="domain" description="Doubled CXXCH motif" evidence="2">
    <location>
        <begin position="238"/>
        <end position="278"/>
    </location>
</feature>
<dbReference type="PANTHER" id="PTHR39425">
    <property type="entry name" value="LIPOPROTEIN CYTOCHROME C"/>
    <property type="match status" value="1"/>
</dbReference>
<feature type="domain" description="Doubled CXXCH motif" evidence="2">
    <location>
        <begin position="92"/>
        <end position="131"/>
    </location>
</feature>
<dbReference type="Pfam" id="PF09699">
    <property type="entry name" value="Paired_CXXCH_1"/>
    <property type="match status" value="6"/>
</dbReference>
<protein>
    <submittedName>
        <fullName evidence="3">Cytochrome c3 family protein</fullName>
    </submittedName>
</protein>
<name>A0ABX8JH10_9BACT</name>
<reference evidence="3 4" key="1">
    <citation type="submission" date="2021-06" db="EMBL/GenBank/DDBJ databases">
        <title>Gemonas diversity in paddy soil.</title>
        <authorList>
            <person name="Liu G."/>
        </authorList>
    </citation>
    <scope>NUCLEOTIDE SEQUENCE [LARGE SCALE GENOMIC DNA]</scope>
    <source>
        <strain evidence="3 4">RG29</strain>
    </source>
</reference>
<feature type="domain" description="Doubled CXXCH motif" evidence="2">
    <location>
        <begin position="298"/>
        <end position="347"/>
    </location>
</feature>
<evidence type="ECO:0000313" key="3">
    <source>
        <dbReference type="EMBL" id="QWV96421.1"/>
    </source>
</evidence>
<sequence>MKTTVLFLCLLTVLGAPGRALAESCISTACHTQISGLKYRHAPVEGGECSTCHVQQGKEHPVKGGKTFKIAGGGKELCVGCHSGIAKQKVVHPPVKEGDCLSCHKPHGGSGRYLLDVGPDLGALCFSCHDQAPYKKKYVHGPVAEGTCLACHSPHDSANKFLLKDGMKELCLGCHEDFAKEMKTAKRVHSPVKDKPCTSCHDPHSGDYRYLLKEKMPDLCMGCHKNLDQRLKASKGTHKPVLEGKGCSNCHSTHFSKEKGLLIGEQKEVCLGCHGSDKVGNPALKNIAQELSGKKQQHGPIAKGRCDGCHDPHASNYGRLLTGAYPDGFYAAYRDGAYGLCLKCHDKNLLTFKETTMYTKFRNGDSNLHFVHVADRSKGRTCRTCHEIHASSGDALVATEGTRFGKWKVQTRFKKTATGGGCAPGCHKPYQYDRQKPIDYTAK</sequence>
<proteinExistence type="predicted"/>
<feature type="chain" id="PRO_5046917079" evidence="1">
    <location>
        <begin position="23"/>
        <end position="443"/>
    </location>
</feature>